<evidence type="ECO:0000256" key="1">
    <source>
        <dbReference type="SAM" id="MobiDB-lite"/>
    </source>
</evidence>
<feature type="compositionally biased region" description="Polar residues" evidence="1">
    <location>
        <begin position="35"/>
        <end position="45"/>
    </location>
</feature>
<name>A0A8R1IZZ8_CAEJA</name>
<feature type="compositionally biased region" description="Basic and acidic residues" evidence="1">
    <location>
        <begin position="25"/>
        <end position="34"/>
    </location>
</feature>
<dbReference type="EnsemblMetazoa" id="CJA42501.1">
    <property type="protein sequence ID" value="CJA42501.1"/>
    <property type="gene ID" value="WBGene00218349"/>
</dbReference>
<dbReference type="AlphaFoldDB" id="A0A8R1IZZ8"/>
<accession>A0A8R1IZZ8</accession>
<keyword evidence="3" id="KW-1185">Reference proteome</keyword>
<evidence type="ECO:0000313" key="3">
    <source>
        <dbReference type="Proteomes" id="UP000005237"/>
    </source>
</evidence>
<feature type="region of interest" description="Disordered" evidence="1">
    <location>
        <begin position="18"/>
        <end position="45"/>
    </location>
</feature>
<organism evidence="2 3">
    <name type="scientific">Caenorhabditis japonica</name>
    <dbReference type="NCBI Taxonomy" id="281687"/>
    <lineage>
        <taxon>Eukaryota</taxon>
        <taxon>Metazoa</taxon>
        <taxon>Ecdysozoa</taxon>
        <taxon>Nematoda</taxon>
        <taxon>Chromadorea</taxon>
        <taxon>Rhabditida</taxon>
        <taxon>Rhabditina</taxon>
        <taxon>Rhabditomorpha</taxon>
        <taxon>Rhabditoidea</taxon>
        <taxon>Rhabditidae</taxon>
        <taxon>Peloderinae</taxon>
        <taxon>Caenorhabditis</taxon>
    </lineage>
</organism>
<evidence type="ECO:0000313" key="2">
    <source>
        <dbReference type="EnsemblMetazoa" id="CJA42501.1"/>
    </source>
</evidence>
<dbReference type="Proteomes" id="UP000005237">
    <property type="component" value="Unassembled WGS sequence"/>
</dbReference>
<proteinExistence type="predicted"/>
<sequence>HTWKTKKTLGQADLYVEEEGEGEGEEHVCFDRPLRNQTTADSRSE</sequence>
<protein>
    <submittedName>
        <fullName evidence="2">Uncharacterized protein</fullName>
    </submittedName>
</protein>
<reference evidence="2" key="2">
    <citation type="submission" date="2022-06" db="UniProtKB">
        <authorList>
            <consortium name="EnsemblMetazoa"/>
        </authorList>
    </citation>
    <scope>IDENTIFICATION</scope>
    <source>
        <strain evidence="2">DF5081</strain>
    </source>
</reference>
<reference evidence="3" key="1">
    <citation type="submission" date="2010-08" db="EMBL/GenBank/DDBJ databases">
        <authorList>
            <consortium name="Caenorhabditis japonica Sequencing Consortium"/>
            <person name="Wilson R.K."/>
        </authorList>
    </citation>
    <scope>NUCLEOTIDE SEQUENCE [LARGE SCALE GENOMIC DNA]</scope>
    <source>
        <strain evidence="3">DF5081</strain>
    </source>
</reference>